<organism evidence="1 2">
    <name type="scientific">Kitasatospora gansuensis</name>
    <dbReference type="NCBI Taxonomy" id="258050"/>
    <lineage>
        <taxon>Bacteria</taxon>
        <taxon>Bacillati</taxon>
        <taxon>Actinomycetota</taxon>
        <taxon>Actinomycetes</taxon>
        <taxon>Kitasatosporales</taxon>
        <taxon>Streptomycetaceae</taxon>
        <taxon>Kitasatospora</taxon>
    </lineage>
</organism>
<protein>
    <recommendedName>
        <fullName evidence="3">DUF3303 domain-containing protein</fullName>
    </recommendedName>
</protein>
<dbReference type="RefSeq" id="WP_184920211.1">
    <property type="nucleotide sequence ID" value="NZ_JACHJR010000001.1"/>
</dbReference>
<dbReference type="InterPro" id="IPR021734">
    <property type="entry name" value="DUF3303"/>
</dbReference>
<comment type="caution">
    <text evidence="1">The sequence shown here is derived from an EMBL/GenBank/DDBJ whole genome shotgun (WGS) entry which is preliminary data.</text>
</comment>
<evidence type="ECO:0008006" key="3">
    <source>
        <dbReference type="Google" id="ProtNLM"/>
    </source>
</evidence>
<sequence>MRVMLRARLDTQASNEAIKDGTLAKIVESMIERLKPEAAYFGPGEGGRHCTFVFDMQDSSQLPSIAEPLFQELGAEFEVQPVMTAEDLKKGLAAWQAQS</sequence>
<dbReference type="Pfam" id="PF11746">
    <property type="entry name" value="DUF3303"/>
    <property type="match status" value="1"/>
</dbReference>
<keyword evidence="2" id="KW-1185">Reference proteome</keyword>
<name>A0A7W7SFT6_9ACTN</name>
<accession>A0A7W7SFT6</accession>
<proteinExistence type="predicted"/>
<evidence type="ECO:0000313" key="2">
    <source>
        <dbReference type="Proteomes" id="UP000573327"/>
    </source>
</evidence>
<dbReference type="AlphaFoldDB" id="A0A7W7SFT6"/>
<dbReference type="EMBL" id="JACHJR010000001">
    <property type="protein sequence ID" value="MBB4949683.1"/>
    <property type="molecule type" value="Genomic_DNA"/>
</dbReference>
<evidence type="ECO:0000313" key="1">
    <source>
        <dbReference type="EMBL" id="MBB4949683.1"/>
    </source>
</evidence>
<dbReference type="Proteomes" id="UP000573327">
    <property type="component" value="Unassembled WGS sequence"/>
</dbReference>
<gene>
    <name evidence="1" type="ORF">F4556_005218</name>
</gene>
<reference evidence="1 2" key="1">
    <citation type="submission" date="2020-08" db="EMBL/GenBank/DDBJ databases">
        <title>Sequencing the genomes of 1000 actinobacteria strains.</title>
        <authorList>
            <person name="Klenk H.-P."/>
        </authorList>
    </citation>
    <scope>NUCLEOTIDE SEQUENCE [LARGE SCALE GENOMIC DNA]</scope>
    <source>
        <strain evidence="1 2">DSM 44786</strain>
    </source>
</reference>